<dbReference type="EMBL" id="SHNP01000001">
    <property type="protein sequence ID" value="MCX2972161.1"/>
    <property type="molecule type" value="Genomic_DNA"/>
</dbReference>
<gene>
    <name evidence="2" type="ORF">EYC87_00995</name>
</gene>
<feature type="chain" id="PRO_5046822300" evidence="1">
    <location>
        <begin position="28"/>
        <end position="520"/>
    </location>
</feature>
<reference evidence="2" key="1">
    <citation type="submission" date="2019-02" db="EMBL/GenBank/DDBJ databases">
        <authorList>
            <person name="Li S.-H."/>
        </authorList>
    </citation>
    <scope>NUCLEOTIDE SEQUENCE</scope>
    <source>
        <strain evidence="2">IMCC8485</strain>
    </source>
</reference>
<accession>A0ABT3SQC8</accession>
<keyword evidence="1" id="KW-0732">Signal</keyword>
<comment type="caution">
    <text evidence="2">The sequence shown here is derived from an EMBL/GenBank/DDBJ whole genome shotgun (WGS) entry which is preliminary data.</text>
</comment>
<feature type="signal peptide" evidence="1">
    <location>
        <begin position="1"/>
        <end position="27"/>
    </location>
</feature>
<name>A0ABT3SQC8_9GAMM</name>
<evidence type="ECO:0000256" key="1">
    <source>
        <dbReference type="SAM" id="SignalP"/>
    </source>
</evidence>
<evidence type="ECO:0000313" key="3">
    <source>
        <dbReference type="Proteomes" id="UP001143307"/>
    </source>
</evidence>
<sequence length="520" mass="54790">MKTNFKPLGLVAAVAAASAGYAGVVNATASVAAETELGDLAIVPYYTVLDGYSTGVNIINSSDRTQVLKFRFRRAVDSMDALDFNVVLSPRDMYTGFIGKGAGDKIFWTSNDNSCVAPSYGNLTAADNQFELPPLYSIGAETGYIEIISMGTPLTETAPIAVSAKHDAEGVPADCGLVRDNFFANGDQASTTKGVINSAKTHQGSPAVVSEYEAAPDSLKVSYFIKSDETGVEFGDNAVHIAGFLDTPAMTNQQTGLFSADLQGFDYPDLNGGSPLDVLLLGVDSRGKYNDLRSILAASNLINDWSNNSVEALGATVDTDWVVTFPGQYVMLDLATYLLGGGIAGTSDVCVRDGDGDVEDGTVDCDYRDIPVTATFNVYDREEQGIIIEEGELVVSPSPPVTVPPEALKDEVNVIQWGDAPVLNAPTSVSVSTPEGAKFGWASLSTVSSDNLALCDLVWDFTDIDPETGAPAGNYECSIEATGSVPVVGFAAWQRAFAANPGSNYGRIVDHSRTQASASM</sequence>
<organism evidence="2 3">
    <name type="scientific">Candidatus Seongchinamella marina</name>
    <dbReference type="NCBI Taxonomy" id="2518990"/>
    <lineage>
        <taxon>Bacteria</taxon>
        <taxon>Pseudomonadati</taxon>
        <taxon>Pseudomonadota</taxon>
        <taxon>Gammaproteobacteria</taxon>
        <taxon>Cellvibrionales</taxon>
        <taxon>Halieaceae</taxon>
        <taxon>Seongchinamella</taxon>
    </lineage>
</organism>
<dbReference type="Proteomes" id="UP001143307">
    <property type="component" value="Unassembled WGS sequence"/>
</dbReference>
<dbReference type="RefSeq" id="WP_279251217.1">
    <property type="nucleotide sequence ID" value="NZ_SHNP01000001.1"/>
</dbReference>
<keyword evidence="3" id="KW-1185">Reference proteome</keyword>
<evidence type="ECO:0000313" key="2">
    <source>
        <dbReference type="EMBL" id="MCX2972161.1"/>
    </source>
</evidence>
<protein>
    <submittedName>
        <fullName evidence="2">Uncharacterized protein</fullName>
    </submittedName>
</protein>
<proteinExistence type="predicted"/>